<dbReference type="SUPFAM" id="SSF46785">
    <property type="entry name" value="Winged helix' DNA-binding domain"/>
    <property type="match status" value="1"/>
</dbReference>
<proteinExistence type="predicted"/>
<evidence type="ECO:0000313" key="1">
    <source>
        <dbReference type="EMBL" id="ACM57547.1"/>
    </source>
</evidence>
<accession>B9LQC6</accession>
<organism evidence="1 2">
    <name type="scientific">Halorubrum lacusprofundi (strain ATCC 49239 / DSM 5036 / JCM 8891 / ACAM 34)</name>
    <dbReference type="NCBI Taxonomy" id="416348"/>
    <lineage>
        <taxon>Archaea</taxon>
        <taxon>Methanobacteriati</taxon>
        <taxon>Methanobacteriota</taxon>
        <taxon>Stenosarchaea group</taxon>
        <taxon>Halobacteria</taxon>
        <taxon>Halobacteriales</taxon>
        <taxon>Haloferacaceae</taxon>
        <taxon>Halorubrum</taxon>
    </lineage>
</organism>
<dbReference type="EMBL" id="CP001365">
    <property type="protein sequence ID" value="ACM57547.1"/>
    <property type="molecule type" value="Genomic_DNA"/>
</dbReference>
<name>B9LQC6_HALLT</name>
<keyword evidence="2" id="KW-1185">Reference proteome</keyword>
<gene>
    <name evidence="1" type="ordered locus">Hlac_1969</name>
</gene>
<dbReference type="InterPro" id="IPR036390">
    <property type="entry name" value="WH_DNA-bd_sf"/>
</dbReference>
<evidence type="ECO:0000313" key="2">
    <source>
        <dbReference type="Proteomes" id="UP000000740"/>
    </source>
</evidence>
<dbReference type="Gene3D" id="1.10.10.10">
    <property type="entry name" value="Winged helix-like DNA-binding domain superfamily/Winged helix DNA-binding domain"/>
    <property type="match status" value="1"/>
</dbReference>
<protein>
    <submittedName>
        <fullName evidence="1">Uncharacterized protein</fullName>
    </submittedName>
</protein>
<dbReference type="InterPro" id="IPR036388">
    <property type="entry name" value="WH-like_DNA-bd_sf"/>
</dbReference>
<dbReference type="Pfam" id="PF12840">
    <property type="entry name" value="HTH_20"/>
    <property type="match status" value="1"/>
</dbReference>
<dbReference type="eggNOG" id="arCOG03067">
    <property type="taxonomic scope" value="Archaea"/>
</dbReference>
<dbReference type="RefSeq" id="WP_015910672.1">
    <property type="nucleotide sequence ID" value="NC_012029.1"/>
</dbReference>
<sequence length="131" mass="15055">MARDLSREEDPPSVDDVLDALADADARRIVSALSEPKTASDISEECDIPLSTTYRKLELLTEASLLSESTDIRRDGQHTTRYSISFETVTVSLDEENDEENDREFEIEFTRPDRTRDERLADLWSELREET</sequence>
<reference evidence="1 2" key="1">
    <citation type="journal article" date="2016" name="Stand. Genomic Sci.">
        <title>Complete genome sequence of the Antarctic Halorubrum lacusprofundi type strain ACAM 34.</title>
        <authorList>
            <person name="Anderson I.J."/>
            <person name="DasSarma P."/>
            <person name="Lucas S."/>
            <person name="Copeland A."/>
            <person name="Lapidus A."/>
            <person name="Del Rio T.G."/>
            <person name="Tice H."/>
            <person name="Dalin E."/>
            <person name="Bruce D.C."/>
            <person name="Goodwin L."/>
            <person name="Pitluck S."/>
            <person name="Sims D."/>
            <person name="Brettin T.S."/>
            <person name="Detter J.C."/>
            <person name="Han C.S."/>
            <person name="Larimer F."/>
            <person name="Hauser L."/>
            <person name="Land M."/>
            <person name="Ivanova N."/>
            <person name="Richardson P."/>
            <person name="Cavicchioli R."/>
            <person name="DasSarma S."/>
            <person name="Woese C.R."/>
            <person name="Kyrpides N.C."/>
        </authorList>
    </citation>
    <scope>NUCLEOTIDE SEQUENCE [LARGE SCALE GENOMIC DNA]</scope>
    <source>
        <strain evidence="2">ATCC 49239 / DSM 5036 / JCM 8891 / ACAM 34</strain>
    </source>
</reference>
<dbReference type="KEGG" id="hla:Hlac_1969"/>
<dbReference type="Proteomes" id="UP000000740">
    <property type="component" value="Chromosome 1"/>
</dbReference>
<dbReference type="HOGENOM" id="CLU_124803_1_0_2"/>
<dbReference type="AlphaFoldDB" id="B9LQC6"/>
<dbReference type="GeneID" id="7399921"/>